<dbReference type="Proteomes" id="UP001595711">
    <property type="component" value="Unassembled WGS sequence"/>
</dbReference>
<evidence type="ECO:0000256" key="6">
    <source>
        <dbReference type="ARBA" id="ARBA00023136"/>
    </source>
</evidence>
<evidence type="ECO:0000313" key="9">
    <source>
        <dbReference type="EMBL" id="MFC3675907.1"/>
    </source>
</evidence>
<keyword evidence="6 7" id="KW-0472">Membrane</keyword>
<dbReference type="Gene3D" id="1.20.1250.20">
    <property type="entry name" value="MFS general substrate transporter like domains"/>
    <property type="match status" value="2"/>
</dbReference>
<dbReference type="SUPFAM" id="SSF103473">
    <property type="entry name" value="MFS general substrate transporter"/>
    <property type="match status" value="1"/>
</dbReference>
<comment type="subcellular location">
    <subcellularLocation>
        <location evidence="1">Cell membrane</location>
        <topology evidence="1">Multi-pass membrane protein</topology>
    </subcellularLocation>
</comment>
<feature type="transmembrane region" description="Helical" evidence="7">
    <location>
        <begin position="206"/>
        <end position="228"/>
    </location>
</feature>
<evidence type="ECO:0000256" key="4">
    <source>
        <dbReference type="ARBA" id="ARBA00022692"/>
    </source>
</evidence>
<dbReference type="InterPro" id="IPR011701">
    <property type="entry name" value="MFS"/>
</dbReference>
<dbReference type="PROSITE" id="PS50850">
    <property type="entry name" value="MFS"/>
    <property type="match status" value="1"/>
</dbReference>
<evidence type="ECO:0000259" key="8">
    <source>
        <dbReference type="PROSITE" id="PS50850"/>
    </source>
</evidence>
<proteinExistence type="predicted"/>
<feature type="transmembrane region" description="Helical" evidence="7">
    <location>
        <begin position="12"/>
        <end position="36"/>
    </location>
</feature>
<feature type="transmembrane region" description="Helical" evidence="7">
    <location>
        <begin position="340"/>
        <end position="360"/>
    </location>
</feature>
<dbReference type="PANTHER" id="PTHR23517:SF2">
    <property type="entry name" value="MULTIDRUG RESISTANCE PROTEIN MDTH"/>
    <property type="match status" value="1"/>
</dbReference>
<organism evidence="9 10">
    <name type="scientific">Ferrovibrio xuzhouensis</name>
    <dbReference type="NCBI Taxonomy" id="1576914"/>
    <lineage>
        <taxon>Bacteria</taxon>
        <taxon>Pseudomonadati</taxon>
        <taxon>Pseudomonadota</taxon>
        <taxon>Alphaproteobacteria</taxon>
        <taxon>Rhodospirillales</taxon>
        <taxon>Rhodospirillaceae</taxon>
        <taxon>Ferrovibrio</taxon>
    </lineage>
</organism>
<feature type="transmembrane region" description="Helical" evidence="7">
    <location>
        <begin position="366"/>
        <end position="389"/>
    </location>
</feature>
<dbReference type="RefSeq" id="WP_379725519.1">
    <property type="nucleotide sequence ID" value="NZ_JBHRYJ010000002.1"/>
</dbReference>
<keyword evidence="2" id="KW-0813">Transport</keyword>
<keyword evidence="5 7" id="KW-1133">Transmembrane helix</keyword>
<feature type="domain" description="Major facilitator superfamily (MFS) profile" evidence="8">
    <location>
        <begin position="9"/>
        <end position="392"/>
    </location>
</feature>
<evidence type="ECO:0000256" key="7">
    <source>
        <dbReference type="SAM" id="Phobius"/>
    </source>
</evidence>
<feature type="transmembrane region" description="Helical" evidence="7">
    <location>
        <begin position="280"/>
        <end position="298"/>
    </location>
</feature>
<feature type="transmembrane region" description="Helical" evidence="7">
    <location>
        <begin position="81"/>
        <end position="102"/>
    </location>
</feature>
<dbReference type="PANTHER" id="PTHR23517">
    <property type="entry name" value="RESISTANCE PROTEIN MDTM, PUTATIVE-RELATED-RELATED"/>
    <property type="match status" value="1"/>
</dbReference>
<dbReference type="Pfam" id="PF07690">
    <property type="entry name" value="MFS_1"/>
    <property type="match status" value="2"/>
</dbReference>
<feature type="transmembrane region" description="Helical" evidence="7">
    <location>
        <begin position="304"/>
        <end position="328"/>
    </location>
</feature>
<feature type="transmembrane region" description="Helical" evidence="7">
    <location>
        <begin position="166"/>
        <end position="185"/>
    </location>
</feature>
<dbReference type="EMBL" id="JBHRYJ010000002">
    <property type="protein sequence ID" value="MFC3675907.1"/>
    <property type="molecule type" value="Genomic_DNA"/>
</dbReference>
<evidence type="ECO:0000313" key="10">
    <source>
        <dbReference type="Proteomes" id="UP001595711"/>
    </source>
</evidence>
<dbReference type="InterPro" id="IPR020846">
    <property type="entry name" value="MFS_dom"/>
</dbReference>
<name>A0ABV7VG62_9PROT</name>
<reference evidence="10" key="1">
    <citation type="journal article" date="2019" name="Int. J. Syst. Evol. Microbiol.">
        <title>The Global Catalogue of Microorganisms (GCM) 10K type strain sequencing project: providing services to taxonomists for standard genome sequencing and annotation.</title>
        <authorList>
            <consortium name="The Broad Institute Genomics Platform"/>
            <consortium name="The Broad Institute Genome Sequencing Center for Infectious Disease"/>
            <person name="Wu L."/>
            <person name="Ma J."/>
        </authorList>
    </citation>
    <scope>NUCLEOTIDE SEQUENCE [LARGE SCALE GENOMIC DNA]</scope>
    <source>
        <strain evidence="10">KCTC 42182</strain>
    </source>
</reference>
<gene>
    <name evidence="9" type="ORF">ACFOOQ_10160</name>
</gene>
<keyword evidence="4 7" id="KW-0812">Transmembrane</keyword>
<evidence type="ECO:0000256" key="1">
    <source>
        <dbReference type="ARBA" id="ARBA00004651"/>
    </source>
</evidence>
<accession>A0ABV7VG62</accession>
<protein>
    <submittedName>
        <fullName evidence="9">MFS transporter</fullName>
    </submittedName>
</protein>
<sequence>MSAAAGADSRRVIAFVNIAHSIDHMFVLIFPAAVLAMGGSFQRSYGELLALSVGSFIAFGAGSVPSGWLGDKWSRRNMMAVFFFGIGAATILVGLSTSVVMLAVSLTLIGLFASIYHPVGGALLASHTTRLGRDLGLNGVWGNLGIAFSALITAGVAQYLGWRFAFFIPGGLSILIGIAFVSLVPDERNAAKRSPVRAQPAVVRATAIRAFGVMAAITIFGGVVFSAATVSLPKLFNERLLGFVDSPVAVGALVAAVYVTGAVAQLIIGRLLDRHSLRSIFMPLALLQAPCLFIAASAGDWALLLAAAGLMFAVFGQVTINDALVVRFTTDEWRARAYSLRYLLSFGVSAATVPMVAFLHDHGGGFPVLFQVLAGCGLCVFLSTLFLPYSRSEPAPARPVPLADAAD</sequence>
<dbReference type="InterPro" id="IPR050171">
    <property type="entry name" value="MFS_Transporters"/>
</dbReference>
<dbReference type="InterPro" id="IPR036259">
    <property type="entry name" value="MFS_trans_sf"/>
</dbReference>
<evidence type="ECO:0000256" key="2">
    <source>
        <dbReference type="ARBA" id="ARBA00022448"/>
    </source>
</evidence>
<feature type="transmembrane region" description="Helical" evidence="7">
    <location>
        <begin position="48"/>
        <end position="69"/>
    </location>
</feature>
<comment type="caution">
    <text evidence="9">The sequence shown here is derived from an EMBL/GenBank/DDBJ whole genome shotgun (WGS) entry which is preliminary data.</text>
</comment>
<evidence type="ECO:0000256" key="5">
    <source>
        <dbReference type="ARBA" id="ARBA00022989"/>
    </source>
</evidence>
<feature type="transmembrane region" description="Helical" evidence="7">
    <location>
        <begin position="108"/>
        <end position="128"/>
    </location>
</feature>
<keyword evidence="3" id="KW-1003">Cell membrane</keyword>
<feature type="transmembrane region" description="Helical" evidence="7">
    <location>
        <begin position="248"/>
        <end position="268"/>
    </location>
</feature>
<keyword evidence="10" id="KW-1185">Reference proteome</keyword>
<feature type="transmembrane region" description="Helical" evidence="7">
    <location>
        <begin position="140"/>
        <end position="160"/>
    </location>
</feature>
<evidence type="ECO:0000256" key="3">
    <source>
        <dbReference type="ARBA" id="ARBA00022475"/>
    </source>
</evidence>